<dbReference type="SUPFAM" id="SSF47413">
    <property type="entry name" value="lambda repressor-like DNA-binding domains"/>
    <property type="match status" value="1"/>
</dbReference>
<dbReference type="InterPro" id="IPR028082">
    <property type="entry name" value="Peripla_BP_I"/>
</dbReference>
<keyword evidence="6" id="KW-1185">Reference proteome</keyword>
<dbReference type="PANTHER" id="PTHR30146">
    <property type="entry name" value="LACI-RELATED TRANSCRIPTIONAL REPRESSOR"/>
    <property type="match status" value="1"/>
</dbReference>
<evidence type="ECO:0000313" key="5">
    <source>
        <dbReference type="EMBL" id="MBB3932369.1"/>
    </source>
</evidence>
<evidence type="ECO:0000259" key="4">
    <source>
        <dbReference type="PROSITE" id="PS50932"/>
    </source>
</evidence>
<dbReference type="Proteomes" id="UP000553963">
    <property type="component" value="Unassembled WGS sequence"/>
</dbReference>
<accession>A0A840AQ16</accession>
<comment type="caution">
    <text evidence="5">The sequence shown here is derived from an EMBL/GenBank/DDBJ whole genome shotgun (WGS) entry which is preliminary data.</text>
</comment>
<keyword evidence="2" id="KW-0238">DNA-binding</keyword>
<dbReference type="Pfam" id="PF00356">
    <property type="entry name" value="LacI"/>
    <property type="match status" value="1"/>
</dbReference>
<gene>
    <name evidence="5" type="ORF">GGR25_003427</name>
</gene>
<reference evidence="5 6" key="1">
    <citation type="submission" date="2020-08" db="EMBL/GenBank/DDBJ databases">
        <title>Genomic Encyclopedia of Type Strains, Phase IV (KMG-IV): sequencing the most valuable type-strain genomes for metagenomic binning, comparative biology and taxonomic classification.</title>
        <authorList>
            <person name="Goeker M."/>
        </authorList>
    </citation>
    <scope>NUCLEOTIDE SEQUENCE [LARGE SCALE GENOMIC DNA]</scope>
    <source>
        <strain evidence="5 6">DSM 25966</strain>
    </source>
</reference>
<dbReference type="Gene3D" id="3.40.50.2300">
    <property type="match status" value="2"/>
</dbReference>
<dbReference type="InterPro" id="IPR010982">
    <property type="entry name" value="Lambda_DNA-bd_dom_sf"/>
</dbReference>
<sequence>MKKRTAATHEGTGPLMSDVARLAGVAVSTVSRALANPGRVNEETRQRIAAAAEQLGYTPNAAARNLRIGRSDIVMVVLPGPLFYGASQTVSEVLDGVDTELTKAGFHLLIANLDRDEDTERHILDLAFGGTVRGAIILASELPHHGNRTLSDAGIPIVSVLLDLTGKGVPSVVTNEREAMRAAAQRLIATGHRHFYFVAGPIGNFHDVERYGGLIEALDVAGLGEGAVRRFGQFYDFREGFACGSAAAAAFLALDERPTAVLCCSDDIAIAFMHTIRRAGIAVPEAVSVMGFDGAAVGEFCGPGLATIRQPTVDMGAAAAQGLLKAIAGEAALAERTVLPSEWLERGSTAPAPTPS</sequence>
<evidence type="ECO:0000256" key="2">
    <source>
        <dbReference type="ARBA" id="ARBA00023125"/>
    </source>
</evidence>
<dbReference type="AlphaFoldDB" id="A0A840AQ16"/>
<dbReference type="PROSITE" id="PS50932">
    <property type="entry name" value="HTH_LACI_2"/>
    <property type="match status" value="1"/>
</dbReference>
<dbReference type="Pfam" id="PF13377">
    <property type="entry name" value="Peripla_BP_3"/>
    <property type="match status" value="1"/>
</dbReference>
<feature type="domain" description="HTH lacI-type" evidence="4">
    <location>
        <begin position="14"/>
        <end position="68"/>
    </location>
</feature>
<evidence type="ECO:0000256" key="1">
    <source>
        <dbReference type="ARBA" id="ARBA00023015"/>
    </source>
</evidence>
<dbReference type="SUPFAM" id="SSF53822">
    <property type="entry name" value="Periplasmic binding protein-like I"/>
    <property type="match status" value="1"/>
</dbReference>
<organism evidence="5 6">
    <name type="scientific">Kaistia hirudinis</name>
    <dbReference type="NCBI Taxonomy" id="1293440"/>
    <lineage>
        <taxon>Bacteria</taxon>
        <taxon>Pseudomonadati</taxon>
        <taxon>Pseudomonadota</taxon>
        <taxon>Alphaproteobacteria</taxon>
        <taxon>Hyphomicrobiales</taxon>
        <taxon>Kaistiaceae</taxon>
        <taxon>Kaistia</taxon>
    </lineage>
</organism>
<name>A0A840AQ16_9HYPH</name>
<dbReference type="EMBL" id="JACIDS010000004">
    <property type="protein sequence ID" value="MBB3932369.1"/>
    <property type="molecule type" value="Genomic_DNA"/>
</dbReference>
<protein>
    <submittedName>
        <fullName evidence="5">LacI family repressor for deo operon, udp, cdd, tsx, nupC, and nupG</fullName>
    </submittedName>
</protein>
<keyword evidence="3" id="KW-0804">Transcription</keyword>
<keyword evidence="1" id="KW-0805">Transcription regulation</keyword>
<dbReference type="GO" id="GO:0000976">
    <property type="term" value="F:transcription cis-regulatory region binding"/>
    <property type="evidence" value="ECO:0007669"/>
    <property type="project" value="TreeGrafter"/>
</dbReference>
<evidence type="ECO:0000313" key="6">
    <source>
        <dbReference type="Proteomes" id="UP000553963"/>
    </source>
</evidence>
<dbReference type="SMART" id="SM00354">
    <property type="entry name" value="HTH_LACI"/>
    <property type="match status" value="1"/>
</dbReference>
<dbReference type="InterPro" id="IPR046335">
    <property type="entry name" value="LacI/GalR-like_sensor"/>
</dbReference>
<dbReference type="PANTHER" id="PTHR30146:SF138">
    <property type="entry name" value="TRANSCRIPTIONAL REGULATORY PROTEIN"/>
    <property type="match status" value="1"/>
</dbReference>
<proteinExistence type="predicted"/>
<dbReference type="InterPro" id="IPR000843">
    <property type="entry name" value="HTH_LacI"/>
</dbReference>
<evidence type="ECO:0000256" key="3">
    <source>
        <dbReference type="ARBA" id="ARBA00023163"/>
    </source>
</evidence>
<dbReference type="Gene3D" id="1.10.260.40">
    <property type="entry name" value="lambda repressor-like DNA-binding domains"/>
    <property type="match status" value="1"/>
</dbReference>
<dbReference type="RefSeq" id="WP_246409869.1">
    <property type="nucleotide sequence ID" value="NZ_JACIDS010000004.1"/>
</dbReference>
<dbReference type="CDD" id="cd01392">
    <property type="entry name" value="HTH_LacI"/>
    <property type="match status" value="1"/>
</dbReference>
<dbReference type="GO" id="GO:0003700">
    <property type="term" value="F:DNA-binding transcription factor activity"/>
    <property type="evidence" value="ECO:0007669"/>
    <property type="project" value="TreeGrafter"/>
</dbReference>